<dbReference type="GO" id="GO:0004862">
    <property type="term" value="F:cAMP-dependent protein kinase inhibitor activity"/>
    <property type="evidence" value="ECO:0007669"/>
    <property type="project" value="TreeGrafter"/>
</dbReference>
<protein>
    <submittedName>
        <fullName evidence="5">cAMP-dependent protein kinase type II regulatory subunit</fullName>
    </submittedName>
</protein>
<dbReference type="Pfam" id="PF00027">
    <property type="entry name" value="cNMP_binding"/>
    <property type="match status" value="2"/>
</dbReference>
<dbReference type="OrthoDB" id="417078at2759"/>
<comment type="similarity">
    <text evidence="1">Belongs to the cAMP-dependent kinase regulatory chain family.</text>
</comment>
<feature type="domain" description="Cyclic nucleotide-binding" evidence="4">
    <location>
        <begin position="107"/>
        <end position="212"/>
    </location>
</feature>
<comment type="caution">
    <text evidence="5">The sequence shown here is derived from an EMBL/GenBank/DDBJ whole genome shotgun (WGS) entry which is preliminary data.</text>
</comment>
<dbReference type="SMART" id="SM00100">
    <property type="entry name" value="cNMP"/>
    <property type="match status" value="2"/>
</dbReference>
<dbReference type="GO" id="GO:0005952">
    <property type="term" value="C:cAMP-dependent protein kinase complex"/>
    <property type="evidence" value="ECO:0007669"/>
    <property type="project" value="InterPro"/>
</dbReference>
<keyword evidence="6" id="KW-1185">Reference proteome</keyword>
<feature type="domain" description="Cyclic nucleotide-binding" evidence="4">
    <location>
        <begin position="394"/>
        <end position="496"/>
    </location>
</feature>
<evidence type="ECO:0000313" key="6">
    <source>
        <dbReference type="Proteomes" id="UP000499080"/>
    </source>
</evidence>
<evidence type="ECO:0000256" key="3">
    <source>
        <dbReference type="ARBA" id="ARBA00023149"/>
    </source>
</evidence>
<dbReference type="GO" id="GO:0030552">
    <property type="term" value="F:cAMP binding"/>
    <property type="evidence" value="ECO:0007669"/>
    <property type="project" value="UniProtKB-KW"/>
</dbReference>
<dbReference type="CDD" id="cd12099">
    <property type="entry name" value="DD_RII_PKA"/>
    <property type="match status" value="1"/>
</dbReference>
<keyword evidence="3" id="KW-0114">cAMP</keyword>
<dbReference type="PRINTS" id="PR00103">
    <property type="entry name" value="CAMPKINASE"/>
</dbReference>
<evidence type="ECO:0000313" key="5">
    <source>
        <dbReference type="EMBL" id="GBN38892.1"/>
    </source>
</evidence>
<dbReference type="InterPro" id="IPR050503">
    <property type="entry name" value="cAMP-dep_PK_reg_su-like"/>
</dbReference>
<evidence type="ECO:0000256" key="2">
    <source>
        <dbReference type="ARBA" id="ARBA00022566"/>
    </source>
</evidence>
<organism evidence="5 6">
    <name type="scientific">Araneus ventricosus</name>
    <name type="common">Orbweaver spider</name>
    <name type="synonym">Epeira ventricosa</name>
    <dbReference type="NCBI Taxonomy" id="182803"/>
    <lineage>
        <taxon>Eukaryota</taxon>
        <taxon>Metazoa</taxon>
        <taxon>Ecdysozoa</taxon>
        <taxon>Arthropoda</taxon>
        <taxon>Chelicerata</taxon>
        <taxon>Arachnida</taxon>
        <taxon>Araneae</taxon>
        <taxon>Araneomorphae</taxon>
        <taxon>Entelegynae</taxon>
        <taxon>Araneoidea</taxon>
        <taxon>Araneidae</taxon>
        <taxon>Araneus</taxon>
    </lineage>
</organism>
<dbReference type="CDD" id="cd00038">
    <property type="entry name" value="CAP_ED"/>
    <property type="match status" value="2"/>
</dbReference>
<evidence type="ECO:0000256" key="1">
    <source>
        <dbReference type="ARBA" id="ARBA00005753"/>
    </source>
</evidence>
<dbReference type="SUPFAM" id="SSF51206">
    <property type="entry name" value="cAMP-binding domain-like"/>
    <property type="match status" value="2"/>
</dbReference>
<dbReference type="GO" id="GO:0005829">
    <property type="term" value="C:cytosol"/>
    <property type="evidence" value="ECO:0007669"/>
    <property type="project" value="TreeGrafter"/>
</dbReference>
<dbReference type="Gene3D" id="1.20.890.10">
    <property type="entry name" value="cAMP-dependent protein kinase regulatory subunit, dimerization-anchoring domain"/>
    <property type="match status" value="1"/>
</dbReference>
<name>A0A4Y2NJ02_ARAVE</name>
<dbReference type="Gene3D" id="2.60.120.10">
    <property type="entry name" value="Jelly Rolls"/>
    <property type="match status" value="2"/>
</dbReference>
<dbReference type="EMBL" id="BGPR01009257">
    <property type="protein sequence ID" value="GBN38892.1"/>
    <property type="molecule type" value="Genomic_DNA"/>
</dbReference>
<sequence>MSERHIKVPPILEKIVMEFTINVMVENPKDIISYAADYFTRLRDNIDKESPTESFGQRTDTRNLLGYRVVGERYNAEEFDHHEKIEKFPKTVDEINRIKERIKDVVFFKALYEENINEIINAMRPREVKAGEIIFRQGDVGELFYLIEEGTFESCVEYQNSVQQIAKIFYNSGSFGELALLHDHIRDSSVIATTTGRLWTVSRNIFIKLIMKKFFYKIQKEMGLLEKVPKLQPLAEFEKVPKLQTLAESEKVPKLQTLAESEKVPKLQTLAESEKVPKLQPLAESEKVYKLQPLAESEKMLVWDVSAPVNQIISYAADYFTRLRDNIDKESPTESFGQRTDTRNLLGYRALGMQSLVGERYNTEEFDHHEKIEKFPKTVDEINRIKERIKDVVFFKALYEEDINEIIDAMRPREVKAGEIIFRQGDVGELFYLIEEGTFESCVEYQNSVQQIAKIFYNSGSFGKLALLHDHIRDSSVVATTTGRLWTLSRKNFNNLRVKRVAQLGPGEYFEGMLQLVSFRLKNLVLARH</sequence>
<dbReference type="PROSITE" id="PS50042">
    <property type="entry name" value="CNMP_BINDING_3"/>
    <property type="match status" value="2"/>
</dbReference>
<dbReference type="SUPFAM" id="SSF47391">
    <property type="entry name" value="Dimerization-anchoring domain of cAMP-dependent PK regulatory subunit"/>
    <property type="match status" value="1"/>
</dbReference>
<dbReference type="Proteomes" id="UP000499080">
    <property type="component" value="Unassembled WGS sequence"/>
</dbReference>
<reference evidence="5 6" key="1">
    <citation type="journal article" date="2019" name="Sci. Rep.">
        <title>Orb-weaving spider Araneus ventricosus genome elucidates the spidroin gene catalogue.</title>
        <authorList>
            <person name="Kono N."/>
            <person name="Nakamura H."/>
            <person name="Ohtoshi R."/>
            <person name="Moran D.A.P."/>
            <person name="Shinohara A."/>
            <person name="Yoshida Y."/>
            <person name="Fujiwara M."/>
            <person name="Mori M."/>
            <person name="Tomita M."/>
            <person name="Arakawa K."/>
        </authorList>
    </citation>
    <scope>NUCLEOTIDE SEQUENCE [LARGE SCALE GENOMIC DNA]</scope>
</reference>
<keyword evidence="2" id="KW-0547">Nucleotide-binding</keyword>
<dbReference type="PANTHER" id="PTHR11635:SF152">
    <property type="entry name" value="CAMP-DEPENDENT PROTEIN KINASE TYPE I REGULATORY SUBUNIT-RELATED"/>
    <property type="match status" value="1"/>
</dbReference>
<keyword evidence="2" id="KW-0116">cAMP-binding</keyword>
<gene>
    <name evidence="5" type="primary">Pka-R2_2</name>
    <name evidence="5" type="ORF">AVEN_153220_1</name>
</gene>
<dbReference type="InterPro" id="IPR000595">
    <property type="entry name" value="cNMP-bd_dom"/>
</dbReference>
<dbReference type="PANTHER" id="PTHR11635">
    <property type="entry name" value="CAMP-DEPENDENT PROTEIN KINASE REGULATORY CHAIN"/>
    <property type="match status" value="1"/>
</dbReference>
<dbReference type="InterPro" id="IPR018490">
    <property type="entry name" value="cNMP-bd_dom_sf"/>
</dbReference>
<dbReference type="GO" id="GO:0034236">
    <property type="term" value="F:protein kinase A catalytic subunit binding"/>
    <property type="evidence" value="ECO:0007669"/>
    <property type="project" value="TreeGrafter"/>
</dbReference>
<evidence type="ECO:0000259" key="4">
    <source>
        <dbReference type="PROSITE" id="PS50042"/>
    </source>
</evidence>
<proteinExistence type="inferred from homology"/>
<accession>A0A4Y2NJ02</accession>
<dbReference type="InterPro" id="IPR014710">
    <property type="entry name" value="RmlC-like_jellyroll"/>
</dbReference>
<dbReference type="AlphaFoldDB" id="A0A4Y2NJ02"/>